<keyword evidence="1" id="KW-0812">Transmembrane</keyword>
<keyword evidence="1" id="KW-0472">Membrane</keyword>
<name>A0A1V0GVQ0_9RHOB</name>
<organism evidence="2 3">
    <name type="scientific">Paracoccus yeei</name>
    <dbReference type="NCBI Taxonomy" id="147645"/>
    <lineage>
        <taxon>Bacteria</taxon>
        <taxon>Pseudomonadati</taxon>
        <taxon>Pseudomonadota</taxon>
        <taxon>Alphaproteobacteria</taxon>
        <taxon>Rhodobacterales</taxon>
        <taxon>Paracoccaceae</taxon>
        <taxon>Paracoccus</taxon>
    </lineage>
</organism>
<keyword evidence="3" id="KW-1185">Reference proteome</keyword>
<evidence type="ECO:0000313" key="3">
    <source>
        <dbReference type="Proteomes" id="UP000191257"/>
    </source>
</evidence>
<protein>
    <submittedName>
        <fullName evidence="2">Uncharacterized protein</fullName>
    </submittedName>
</protein>
<dbReference type="Proteomes" id="UP000191257">
    <property type="component" value="Chromosome"/>
</dbReference>
<dbReference type="eggNOG" id="ENOG502ZW1H">
    <property type="taxonomic scope" value="Bacteria"/>
</dbReference>
<keyword evidence="1" id="KW-1133">Transmembrane helix</keyword>
<sequence>MGGTQGSLFNPTVLAALVAAAVAMLAWPVNDWLNRRRARTLRAERVSDVQRALLAEIRAHVVALESQRLDAGGTAALLARLRDSGRIPFIPEQANDRIFSAIIEDVHILPAEVIDPVVTYYRQLSIMASFARAMQKQADQDHGRAVEMFGDYLELTEAARESGQEALRLLMTSVFLGEDALRRVIEEEREAELAARQAELALLSSSLPGKLAALRQRLSRRSSDRSGL</sequence>
<evidence type="ECO:0000256" key="1">
    <source>
        <dbReference type="SAM" id="Phobius"/>
    </source>
</evidence>
<reference evidence="2" key="1">
    <citation type="submission" date="2017-12" db="EMBL/GenBank/DDBJ databases">
        <title>FDA dAtabase for Regulatory Grade micrObial Sequences (FDA-ARGOS): Supporting development and validation of Infectious Disease Dx tests.</title>
        <authorList>
            <person name="Campos J."/>
            <person name="Goldberg B."/>
            <person name="Tallon L."/>
            <person name="Sadzewicz L."/>
            <person name="Sengamalay N."/>
            <person name="Ott S."/>
            <person name="Godinez A."/>
            <person name="Nagaraj S."/>
            <person name="Vyas G."/>
            <person name="Aluvathingal J."/>
            <person name="Nadendla S."/>
            <person name="Geyer C."/>
            <person name="Nandy P."/>
            <person name="Hobson J."/>
            <person name="Sichtig H."/>
        </authorList>
    </citation>
    <scope>NUCLEOTIDE SEQUENCE</scope>
    <source>
        <strain evidence="2">FDAARGOS_252</strain>
    </source>
</reference>
<dbReference type="RefSeq" id="WP_080622399.1">
    <property type="nucleotide sequence ID" value="NZ_CAWMZI010000001.1"/>
</dbReference>
<dbReference type="EMBL" id="CP020442">
    <property type="protein sequence ID" value="ARC37944.1"/>
    <property type="molecule type" value="Genomic_DNA"/>
</dbReference>
<accession>A0A1V0GVQ0</accession>
<feature type="transmembrane region" description="Helical" evidence="1">
    <location>
        <begin position="12"/>
        <end position="33"/>
    </location>
</feature>
<gene>
    <name evidence="2" type="ORF">A6J80_17700</name>
</gene>
<dbReference type="STRING" id="147645.A6J80_17700"/>
<proteinExistence type="predicted"/>
<evidence type="ECO:0000313" key="2">
    <source>
        <dbReference type="EMBL" id="ARC37944.1"/>
    </source>
</evidence>
<dbReference type="AlphaFoldDB" id="A0A1V0GVQ0"/>
<dbReference type="KEGG" id="pye:A6J80_17700"/>